<comment type="caution">
    <text evidence="1">The sequence shown here is derived from an EMBL/GenBank/DDBJ whole genome shotgun (WGS) entry which is preliminary data.</text>
</comment>
<dbReference type="Proteomes" id="UP001066276">
    <property type="component" value="Chromosome 3_1"/>
</dbReference>
<name>A0AAV7U3E2_PLEWA</name>
<accession>A0AAV7U3E2</accession>
<sequence>MSTELGDWHEAGINTLGDLYSDGALYTHDALMEATGLHSGTFLLYNSLKHTLQSAWGDLARETQIILSYMDCFQCCQILGFRERCQRYELMAMERSSYLPLTNNGLLVMAQLAKAMANTKLCFGNLRQAVEFGM</sequence>
<protein>
    <submittedName>
        <fullName evidence="1">Uncharacterized protein</fullName>
    </submittedName>
</protein>
<organism evidence="1 2">
    <name type="scientific">Pleurodeles waltl</name>
    <name type="common">Iberian ribbed newt</name>
    <dbReference type="NCBI Taxonomy" id="8319"/>
    <lineage>
        <taxon>Eukaryota</taxon>
        <taxon>Metazoa</taxon>
        <taxon>Chordata</taxon>
        <taxon>Craniata</taxon>
        <taxon>Vertebrata</taxon>
        <taxon>Euteleostomi</taxon>
        <taxon>Amphibia</taxon>
        <taxon>Batrachia</taxon>
        <taxon>Caudata</taxon>
        <taxon>Salamandroidea</taxon>
        <taxon>Salamandridae</taxon>
        <taxon>Pleurodelinae</taxon>
        <taxon>Pleurodeles</taxon>
    </lineage>
</organism>
<evidence type="ECO:0000313" key="1">
    <source>
        <dbReference type="EMBL" id="KAJ1183595.1"/>
    </source>
</evidence>
<keyword evidence="2" id="KW-1185">Reference proteome</keyword>
<dbReference type="EMBL" id="JANPWB010000005">
    <property type="protein sequence ID" value="KAJ1183595.1"/>
    <property type="molecule type" value="Genomic_DNA"/>
</dbReference>
<reference evidence="1" key="1">
    <citation type="journal article" date="2022" name="bioRxiv">
        <title>Sequencing and chromosome-scale assembly of the giantPleurodeles waltlgenome.</title>
        <authorList>
            <person name="Brown T."/>
            <person name="Elewa A."/>
            <person name="Iarovenko S."/>
            <person name="Subramanian E."/>
            <person name="Araus A.J."/>
            <person name="Petzold A."/>
            <person name="Susuki M."/>
            <person name="Suzuki K.-i.T."/>
            <person name="Hayashi T."/>
            <person name="Toyoda A."/>
            <person name="Oliveira C."/>
            <person name="Osipova E."/>
            <person name="Leigh N.D."/>
            <person name="Simon A."/>
            <person name="Yun M.H."/>
        </authorList>
    </citation>
    <scope>NUCLEOTIDE SEQUENCE</scope>
    <source>
        <strain evidence="1">20211129_DDA</strain>
        <tissue evidence="1">Liver</tissue>
    </source>
</reference>
<proteinExistence type="predicted"/>
<gene>
    <name evidence="1" type="ORF">NDU88_000412</name>
</gene>
<dbReference type="AlphaFoldDB" id="A0AAV7U3E2"/>
<evidence type="ECO:0000313" key="2">
    <source>
        <dbReference type="Proteomes" id="UP001066276"/>
    </source>
</evidence>